<evidence type="ECO:0000313" key="2">
    <source>
        <dbReference type="Proteomes" id="UP000077069"/>
    </source>
</evidence>
<dbReference type="PANTHER" id="PTHR34071:SF2">
    <property type="entry name" value="FLAVIN-NUCLEOTIDE-BINDING PROTEIN"/>
    <property type="match status" value="1"/>
</dbReference>
<evidence type="ECO:0000313" key="1">
    <source>
        <dbReference type="EMBL" id="OAG06365.1"/>
    </source>
</evidence>
<dbReference type="STRING" id="1460663.A0A177CFI1"/>
<dbReference type="Gene3D" id="2.30.110.10">
    <property type="entry name" value="Electron Transport, Fmn-binding Protein, Chain A"/>
    <property type="match status" value="1"/>
</dbReference>
<dbReference type="GeneID" id="28764404"/>
<name>A0A177CFI1_9PLEO</name>
<dbReference type="AlphaFoldDB" id="A0A177CFI1"/>
<dbReference type="InterPro" id="IPR024747">
    <property type="entry name" value="Pyridox_Oxase-rel"/>
</dbReference>
<dbReference type="EMBL" id="KV441552">
    <property type="protein sequence ID" value="OAG06365.1"/>
    <property type="molecule type" value="Genomic_DNA"/>
</dbReference>
<gene>
    <name evidence="1" type="ORF">CC84DRAFT_1187286</name>
</gene>
<dbReference type="Pfam" id="PF12900">
    <property type="entry name" value="Pyridox_ox_2"/>
    <property type="match status" value="1"/>
</dbReference>
<protein>
    <submittedName>
        <fullName evidence="1">5-nitroimidazole antibiotic resistance protein</fullName>
    </submittedName>
</protein>
<accession>A0A177CFI1</accession>
<dbReference type="RefSeq" id="XP_018036730.1">
    <property type="nucleotide sequence ID" value="XM_018180918.1"/>
</dbReference>
<dbReference type="Proteomes" id="UP000077069">
    <property type="component" value="Unassembled WGS sequence"/>
</dbReference>
<dbReference type="SUPFAM" id="SSF50475">
    <property type="entry name" value="FMN-binding split barrel"/>
    <property type="match status" value="1"/>
</dbReference>
<sequence>MSNAEYPKTAINKLGRLPKRGKYDYETVYSIIDESPILHVSFNDPEHPFPVVLPMLGCTINFEDPDAEERDIYIHGYVSGRLFRHSKETGEQGLPVTVAASIMDGLVLALAPFHNSCNYRSATAYGHANLVTASEERLHAMTLITNSLLPSRWETSRSTPTPAELSSTSILRVRIASASAKVRTGGPSEDRKDLKDEALRGRVWTGVVPCWLAWGELVAGKDNGAGEVDGGIEQWRVAENERGRKVAYAAIEEGG</sequence>
<proteinExistence type="predicted"/>
<keyword evidence="2" id="KW-1185">Reference proteome</keyword>
<reference evidence="1 2" key="1">
    <citation type="submission" date="2016-05" db="EMBL/GenBank/DDBJ databases">
        <title>Comparative analysis of secretome profiles of manganese(II)-oxidizing ascomycete fungi.</title>
        <authorList>
            <consortium name="DOE Joint Genome Institute"/>
            <person name="Zeiner C.A."/>
            <person name="Purvine S.O."/>
            <person name="Zink E.M."/>
            <person name="Wu S."/>
            <person name="Pasa-Tolic L."/>
            <person name="Chaput D.L."/>
            <person name="Haridas S."/>
            <person name="Grigoriev I.V."/>
            <person name="Santelli C.M."/>
            <person name="Hansel C.M."/>
        </authorList>
    </citation>
    <scope>NUCLEOTIDE SEQUENCE [LARGE SCALE GENOMIC DNA]</scope>
    <source>
        <strain evidence="1 2">AP3s5-JAC2a</strain>
    </source>
</reference>
<dbReference type="PANTHER" id="PTHR34071">
    <property type="entry name" value="5-NITROIMIDAZOLE ANTIBIOTICS RESISTANCE PROTEIN, NIMA-FAMILY-RELATED PROTEIN-RELATED"/>
    <property type="match status" value="1"/>
</dbReference>
<dbReference type="OrthoDB" id="444432at2759"/>
<dbReference type="InterPro" id="IPR012349">
    <property type="entry name" value="Split_barrel_FMN-bd"/>
</dbReference>
<dbReference type="InParanoid" id="A0A177CFI1"/>
<organism evidence="1 2">
    <name type="scientific">Paraphaeosphaeria sporulosa</name>
    <dbReference type="NCBI Taxonomy" id="1460663"/>
    <lineage>
        <taxon>Eukaryota</taxon>
        <taxon>Fungi</taxon>
        <taxon>Dikarya</taxon>
        <taxon>Ascomycota</taxon>
        <taxon>Pezizomycotina</taxon>
        <taxon>Dothideomycetes</taxon>
        <taxon>Pleosporomycetidae</taxon>
        <taxon>Pleosporales</taxon>
        <taxon>Massarineae</taxon>
        <taxon>Didymosphaeriaceae</taxon>
        <taxon>Paraphaeosphaeria</taxon>
    </lineage>
</organism>